<name>A0A2S5TC22_9GAMM</name>
<evidence type="ECO:0000313" key="2">
    <source>
        <dbReference type="EMBL" id="PPE72492.1"/>
    </source>
</evidence>
<feature type="chain" id="PRO_5015621897" description="DUF3604 domain-containing protein" evidence="1">
    <location>
        <begin position="22"/>
        <end position="762"/>
    </location>
</feature>
<evidence type="ECO:0000313" key="3">
    <source>
        <dbReference type="Proteomes" id="UP000238220"/>
    </source>
</evidence>
<keyword evidence="3" id="KW-1185">Reference proteome</keyword>
<proteinExistence type="predicted"/>
<evidence type="ECO:0000256" key="1">
    <source>
        <dbReference type="SAM" id="SignalP"/>
    </source>
</evidence>
<dbReference type="AlphaFoldDB" id="A0A2S5TC22"/>
<keyword evidence="1" id="KW-0732">Signal</keyword>
<evidence type="ECO:0008006" key="4">
    <source>
        <dbReference type="Google" id="ProtNLM"/>
    </source>
</evidence>
<dbReference type="EMBL" id="PSNW01000012">
    <property type="protein sequence ID" value="PPE72492.1"/>
    <property type="molecule type" value="Genomic_DNA"/>
</dbReference>
<dbReference type="OrthoDB" id="543560at2"/>
<comment type="caution">
    <text evidence="2">The sequence shown here is derived from an EMBL/GenBank/DDBJ whole genome shotgun (WGS) entry which is preliminary data.</text>
</comment>
<accession>A0A2S5TC22</accession>
<protein>
    <recommendedName>
        <fullName evidence="4">DUF3604 domain-containing protein</fullName>
    </recommendedName>
</protein>
<dbReference type="Proteomes" id="UP000238220">
    <property type="component" value="Unassembled WGS sequence"/>
</dbReference>
<sequence length="762" mass="82440">MRRHMKAAMRHTMCGLVLALAACGRSEAPQVAEPPVENPPGTIQGECGPILPGRKQALYGDLHVHTSFSFDTYFFNSINGPREAIRFAKGEPAGYPAGDDDPDTPVTYETLDRPLDFVALTDHAEFLGAFELICEAGGTLPPGTNPVCNIIGNNIRGNIRAFVEGTTTPFQILIQTLLAESPTDRTAWAQERAITDEEYQPCSFTTMHGYEFSSNKRGQMLHRNIIFRGPAGEVPDTVFSSVSLTSGIDDRNVNDEWMLFDHLQAECGGVPGCKALTIPHSANLSDGRFFMPRDFATGLPPGRDGVALTRGDAELRRSYDRVFEIYQHKGGSECAVGLEGNYLSGEEGSCDFELAKNVCAGLPDDPPSCARYCTGDPSRDPSFCSLRQEPTYLTRVCETAGPNGASGPAANCTTPLDYFRNIMAEGLSLRSVLGINPYRQGIIASSDTHNGTPGMVREKMYPGHGGVLEDEPKDHLGVWACDNNNEDPNDPENCTNRVFTDRARGFGSGGLAGVWSAENTRGQVWDALHRGETFGTSGPRIRIRMQASWTPPPADICARLAQGGESVTAATGAVMGGDLPPKPQGATAPWITVWAMQDPGGSEPSLPLQAIDIVKGTLDAGGAPKVQAYDNVVKTTHPVDRPAPDCSVHAGRHPDQLCVTWQDPDFHGERDAYWYARTREIPSCRWSTQLCVSRGVDCAALSAANGTFPAETGWQGYEGCCRMEGGPGTFRGRNIFATLEERAWASPVWYESPAATLRARVK</sequence>
<feature type="signal peptide" evidence="1">
    <location>
        <begin position="1"/>
        <end position="21"/>
    </location>
</feature>
<dbReference type="Pfam" id="PF12228">
    <property type="entry name" value="DUF3604"/>
    <property type="match status" value="2"/>
</dbReference>
<dbReference type="InterPro" id="IPR022028">
    <property type="entry name" value="DUF3604"/>
</dbReference>
<organism evidence="2 3">
    <name type="scientific">Solimonas fluminis</name>
    <dbReference type="NCBI Taxonomy" id="2086571"/>
    <lineage>
        <taxon>Bacteria</taxon>
        <taxon>Pseudomonadati</taxon>
        <taxon>Pseudomonadota</taxon>
        <taxon>Gammaproteobacteria</taxon>
        <taxon>Nevskiales</taxon>
        <taxon>Nevskiaceae</taxon>
        <taxon>Solimonas</taxon>
    </lineage>
</organism>
<reference evidence="2 3" key="1">
    <citation type="submission" date="2018-02" db="EMBL/GenBank/DDBJ databases">
        <title>Genome sequencing of Solimonas sp. HR-BB.</title>
        <authorList>
            <person name="Lee Y."/>
            <person name="Jeon C.O."/>
        </authorList>
    </citation>
    <scope>NUCLEOTIDE SEQUENCE [LARGE SCALE GENOMIC DNA]</scope>
    <source>
        <strain evidence="2 3">HR-BB</strain>
    </source>
</reference>
<dbReference type="Gene3D" id="3.20.20.140">
    <property type="entry name" value="Metal-dependent hydrolases"/>
    <property type="match status" value="1"/>
</dbReference>
<dbReference type="PROSITE" id="PS51257">
    <property type="entry name" value="PROKAR_LIPOPROTEIN"/>
    <property type="match status" value="1"/>
</dbReference>
<gene>
    <name evidence="2" type="ORF">C3942_18280</name>
</gene>